<feature type="transmembrane region" description="Helical" evidence="2">
    <location>
        <begin position="222"/>
        <end position="251"/>
    </location>
</feature>
<dbReference type="OrthoDB" id="5044126at2"/>
<evidence type="ECO:0000313" key="4">
    <source>
        <dbReference type="Proteomes" id="UP000244978"/>
    </source>
</evidence>
<gene>
    <name evidence="3" type="ORF">DF220_06290</name>
</gene>
<sequence>MDASPKGREITTLDGDAGTIISRGTTITELGDQMISSAALLKSIADGASGQKGLAVEKLQEVVGDCHAELKLAGERYKPSGPVLVAYGQAVCDLQPLIKTAVQNCETEWQRVTTKRNAIWEAQADFYPSPADDAPDDAKTPAEQRQEAVGDAQDAADDAYDAWKEDADVFDVHYDSWEKAFNLAATGLTEANDGKIKDSKWDNLDGFVAGALEVLKWVGLGLAILGVIIGGPFIAALAAIAAIATLLLTLYSFARGNSTVGDLVFAVIGVIPFGSLGKLFNGNKMGFLDDMAGGLLKHSSRVDIVSDLGRIGRMPGGFTTGFGRANGFLPGIWRGARGAAMQWAGPNGAGPANMLSRLMTGQNLSHWGDDGISGLGVLGSVWGDGGVKTVFGIPDTLGDLHNDWFPSPELEQPMFGSPKR</sequence>
<dbReference type="EMBL" id="QEEX01000001">
    <property type="protein sequence ID" value="PWB97482.1"/>
    <property type="molecule type" value="Genomic_DNA"/>
</dbReference>
<dbReference type="Proteomes" id="UP000244978">
    <property type="component" value="Unassembled WGS sequence"/>
</dbReference>
<comment type="caution">
    <text evidence="3">The sequence shown here is derived from an EMBL/GenBank/DDBJ whole genome shotgun (WGS) entry which is preliminary data.</text>
</comment>
<keyword evidence="2" id="KW-0812">Transmembrane</keyword>
<reference evidence="4" key="1">
    <citation type="submission" date="2018-04" db="EMBL/GenBank/DDBJ databases">
        <authorList>
            <person name="Liu S."/>
            <person name="Wang Z."/>
            <person name="Li J."/>
        </authorList>
    </citation>
    <scope>NUCLEOTIDE SEQUENCE [LARGE SCALE GENOMIC DNA]</scope>
    <source>
        <strain evidence="4">S1194</strain>
    </source>
</reference>
<feature type="region of interest" description="Disordered" evidence="1">
    <location>
        <begin position="127"/>
        <end position="151"/>
    </location>
</feature>
<feature type="transmembrane region" description="Helical" evidence="2">
    <location>
        <begin position="263"/>
        <end position="281"/>
    </location>
</feature>
<dbReference type="KEGG" id="salc:C2138_11120"/>
<keyword evidence="4" id="KW-1185">Reference proteome</keyword>
<proteinExistence type="predicted"/>
<dbReference type="AlphaFoldDB" id="A0A2U1T0U6"/>
<protein>
    <submittedName>
        <fullName evidence="3">Uncharacterized protein</fullName>
    </submittedName>
</protein>
<accession>A0A2U1T0U6</accession>
<evidence type="ECO:0000256" key="2">
    <source>
        <dbReference type="SAM" id="Phobius"/>
    </source>
</evidence>
<keyword evidence="2" id="KW-1133">Transmembrane helix</keyword>
<evidence type="ECO:0000313" key="3">
    <source>
        <dbReference type="EMBL" id="PWB97482.1"/>
    </source>
</evidence>
<evidence type="ECO:0000256" key="1">
    <source>
        <dbReference type="SAM" id="MobiDB-lite"/>
    </source>
</evidence>
<organism evidence="3 4">
    <name type="scientific">Homoserinimonas hongtaonis</name>
    <dbReference type="NCBI Taxonomy" id="2079791"/>
    <lineage>
        <taxon>Bacteria</taxon>
        <taxon>Bacillati</taxon>
        <taxon>Actinomycetota</taxon>
        <taxon>Actinomycetes</taxon>
        <taxon>Micrococcales</taxon>
        <taxon>Microbacteriaceae</taxon>
        <taxon>Homoserinimonas</taxon>
    </lineage>
</organism>
<dbReference type="RefSeq" id="WP_108517859.1">
    <property type="nucleotide sequence ID" value="NZ_CP026951.1"/>
</dbReference>
<feature type="compositionally biased region" description="Basic and acidic residues" evidence="1">
    <location>
        <begin position="136"/>
        <end position="148"/>
    </location>
</feature>
<keyword evidence="2" id="KW-0472">Membrane</keyword>
<name>A0A2U1T0U6_9MICO</name>